<evidence type="ECO:0000256" key="1">
    <source>
        <dbReference type="ARBA" id="ARBA00005422"/>
    </source>
</evidence>
<evidence type="ECO:0000256" key="2">
    <source>
        <dbReference type="ARBA" id="ARBA00022845"/>
    </source>
</evidence>
<proteinExistence type="inferred from homology"/>
<dbReference type="PANTHER" id="PTHR12789">
    <property type="entry name" value="DENSITY-REGULATED PROTEIN HOMOLOG"/>
    <property type="match status" value="1"/>
</dbReference>
<dbReference type="InterPro" id="IPR036877">
    <property type="entry name" value="SUI1_dom_sf"/>
</dbReference>
<accession>A0A0W1R7H0</accession>
<dbReference type="Pfam" id="PF01253">
    <property type="entry name" value="SUI1"/>
    <property type="match status" value="1"/>
</dbReference>
<dbReference type="InterPro" id="IPR050318">
    <property type="entry name" value="DENR/SUI1_TIF"/>
</dbReference>
<dbReference type="GO" id="GO:0003743">
    <property type="term" value="F:translation initiation factor activity"/>
    <property type="evidence" value="ECO:0007669"/>
    <property type="project" value="UniProtKB-KW"/>
</dbReference>
<dbReference type="Proteomes" id="UP000054387">
    <property type="component" value="Unassembled WGS sequence"/>
</dbReference>
<dbReference type="OrthoDB" id="11182at2157"/>
<dbReference type="GO" id="GO:0001731">
    <property type="term" value="P:formation of translation preinitiation complex"/>
    <property type="evidence" value="ECO:0007669"/>
    <property type="project" value="TreeGrafter"/>
</dbReference>
<dbReference type="EMBL" id="LOPU01000029">
    <property type="protein sequence ID" value="KTG09363.1"/>
    <property type="molecule type" value="Genomic_DNA"/>
</dbReference>
<organism evidence="5 6">
    <name type="scientific">Haloprofundus marisrubri</name>
    <dbReference type="NCBI Taxonomy" id="1514971"/>
    <lineage>
        <taxon>Archaea</taxon>
        <taxon>Methanobacteriati</taxon>
        <taxon>Methanobacteriota</taxon>
        <taxon>Stenosarchaea group</taxon>
        <taxon>Halobacteria</taxon>
        <taxon>Halobacteriales</taxon>
        <taxon>Haloferacaceae</taxon>
        <taxon>Haloprofundus</taxon>
    </lineage>
</organism>
<dbReference type="GO" id="GO:0003729">
    <property type="term" value="F:mRNA binding"/>
    <property type="evidence" value="ECO:0007669"/>
    <property type="project" value="TreeGrafter"/>
</dbReference>
<dbReference type="PANTHER" id="PTHR12789:SF0">
    <property type="entry name" value="DENSITY-REGULATED PROTEIN"/>
    <property type="match status" value="1"/>
</dbReference>
<gene>
    <name evidence="5" type="ORF">AUR64_16415</name>
</gene>
<feature type="domain" description="SUI1" evidence="4">
    <location>
        <begin position="30"/>
        <end position="95"/>
    </location>
</feature>
<dbReference type="PROSITE" id="PS50296">
    <property type="entry name" value="SUI1"/>
    <property type="match status" value="1"/>
</dbReference>
<evidence type="ECO:0000313" key="6">
    <source>
        <dbReference type="Proteomes" id="UP000054387"/>
    </source>
</evidence>
<evidence type="ECO:0000313" key="5">
    <source>
        <dbReference type="EMBL" id="KTG09363.1"/>
    </source>
</evidence>
<dbReference type="InterPro" id="IPR001950">
    <property type="entry name" value="SUI1"/>
</dbReference>
<keyword evidence="3" id="KW-0648">Protein biosynthesis</keyword>
<evidence type="ECO:0000259" key="4">
    <source>
        <dbReference type="PROSITE" id="PS50296"/>
    </source>
</evidence>
<comment type="similarity">
    <text evidence="1">Belongs to the SUI1 family.</text>
</comment>
<protein>
    <submittedName>
        <fullName evidence="5">Translation initiation factor IF-1</fullName>
    </submittedName>
</protein>
<dbReference type="Gene3D" id="3.30.780.10">
    <property type="entry name" value="SUI1-like domain"/>
    <property type="match status" value="1"/>
</dbReference>
<dbReference type="GO" id="GO:0006417">
    <property type="term" value="P:regulation of translation"/>
    <property type="evidence" value="ECO:0007669"/>
    <property type="project" value="UniProtKB-KW"/>
</dbReference>
<dbReference type="STRING" id="1514971.AUR64_16415"/>
<dbReference type="SUPFAM" id="SSF55159">
    <property type="entry name" value="eIF1-like"/>
    <property type="match status" value="1"/>
</dbReference>
<dbReference type="RefSeq" id="WP_058582515.1">
    <property type="nucleotide sequence ID" value="NZ_LOPU01000029.1"/>
</dbReference>
<dbReference type="AlphaFoldDB" id="A0A0W1R7H0"/>
<dbReference type="CDD" id="cd11567">
    <property type="entry name" value="YciH_like"/>
    <property type="match status" value="1"/>
</dbReference>
<dbReference type="InterPro" id="IPR005872">
    <property type="entry name" value="SUI1_arc_bac"/>
</dbReference>
<keyword evidence="6" id="KW-1185">Reference proteome</keyword>
<name>A0A0W1R7H0_9EURY</name>
<comment type="caution">
    <text evidence="5">The sequence shown here is derived from an EMBL/GenBank/DDBJ whole genome shotgun (WGS) entry which is preliminary data.</text>
</comment>
<keyword evidence="5" id="KW-0396">Initiation factor</keyword>
<sequence length="100" mass="10755">MAKDKDLGSISGLPDELGIDDDLARTQQVLTVSVDTRRYGKPVTLVEGFEGDANVKELASTLKRKLACGGTVEDGVIELQGNHANRVPDILREQGYTVDA</sequence>
<keyword evidence="2" id="KW-0810">Translation regulation</keyword>
<evidence type="ECO:0000256" key="3">
    <source>
        <dbReference type="ARBA" id="ARBA00022917"/>
    </source>
</evidence>
<dbReference type="GO" id="GO:0002188">
    <property type="term" value="P:translation reinitiation"/>
    <property type="evidence" value="ECO:0007669"/>
    <property type="project" value="TreeGrafter"/>
</dbReference>
<reference evidence="5 6" key="1">
    <citation type="submission" date="2015-12" db="EMBL/GenBank/DDBJ databases">
        <title>Haloprofundus marisrubri gen. nov., sp. nov., an extremely halophilic archaeon isolated from the Discovery deep brine-seawater interface in the Red Sea.</title>
        <authorList>
            <person name="Zhang G."/>
            <person name="Stingl U."/>
            <person name="Rashid M."/>
        </authorList>
    </citation>
    <scope>NUCLEOTIDE SEQUENCE [LARGE SCALE GENOMIC DNA]</scope>
    <source>
        <strain evidence="5 6">SB9</strain>
    </source>
</reference>
<dbReference type="NCBIfam" id="NF002096">
    <property type="entry name" value="PRK00939.1"/>
    <property type="match status" value="1"/>
</dbReference>